<dbReference type="Gene3D" id="3.30.70.270">
    <property type="match status" value="1"/>
</dbReference>
<keyword evidence="5" id="KW-1185">Reference proteome</keyword>
<comment type="caution">
    <text evidence="4">The sequence shown here is derived from an EMBL/GenBank/DDBJ whole genome shotgun (WGS) entry which is preliminary data.</text>
</comment>
<name>A0A162NQQ2_9CRUS</name>
<dbReference type="AlphaFoldDB" id="A0A162NQQ2"/>
<gene>
    <name evidence="4" type="ORF">APZ42_015707</name>
</gene>
<protein>
    <recommendedName>
        <fullName evidence="3">Reverse transcriptase domain-containing protein</fullName>
    </recommendedName>
</protein>
<evidence type="ECO:0000256" key="2">
    <source>
        <dbReference type="SAM" id="MobiDB-lite"/>
    </source>
</evidence>
<sequence>MINKLIAENGSRLACRGLVDKLDSMYADSECLNLLAVMPNYTEEFGRQAAIQIALFIQIETAKEDVDEFINSPLADAKQKAEEAQRNAEKLQKESVDAKRKAEVANKEVVNLTGAIEKRKSANTVISDGQHDWGDKEAAINNWRRKSLIEPRSRETEEEDEPDCWIDRYCSGLEDLTWFYSHKAPSLKSELPVFSGKALDWFWWIDLYRSMVHDQRISAGEKLAILKSRLSGEQLDIVQGLGGGEPAYKSALSRLKQAAGRRDVIRVAHLSELDRMDLGRDPTAFRRFAEKARTHFFDLKRIGETSSSDIIERLCRKLHPADRLEWNSRRGTGLERRSLNEFGEWLCERASAYQNAYNIAAEQGSGNGFGSSRHRPTTARAHHTSFEPDRSDKPYKSRCYCCNEEHRVLSCPTFKAMPIKEKIRFCIRRQLCLKCFGAKHSAKDCTFGKGCGVKDCPYEHHSLLHDAGNIPTVKSDSHHTSLSARVDQMKVALGVIWTEAYAIDGTVIPVSVMIDEGSDTTLFREDFLWRLKIIGKKQKLDLVATLAPSCRRPVMKSGGKIDVLLGLDHSLFIAVLESRVGGDDEPFASRTRLGWIVRGLLGGDIGPMTARSYHLTATSREEGPVVQDSLDAEFRAFCETENFGTEFRGEGVSKSEQKAEKIVNEGLWKLEVGYEAPLTWIEGEPAFENNRKLAQHRLQDLRQRFKKDPKLEEDYRKAIKKYIDEGYASLVEDENLYSNDQFHLPHHGVYKKVYGKKERKLRVVFDGASRWKRKSLNDGMQPGPKLQNDLAKVLIRFQQGEIAFSADITAMYSRIRLKPSDARFHRFLWQEPGSEKILTYQMYRLPFGLNCSPFIALKTVQRAAADAKTGKKDCIEAVENNMYMDDLLKAADSEELAIDH</sequence>
<dbReference type="SUPFAM" id="SSF56672">
    <property type="entry name" value="DNA/RNA polymerases"/>
    <property type="match status" value="1"/>
</dbReference>
<organism evidence="4 5">
    <name type="scientific">Daphnia magna</name>
    <dbReference type="NCBI Taxonomy" id="35525"/>
    <lineage>
        <taxon>Eukaryota</taxon>
        <taxon>Metazoa</taxon>
        <taxon>Ecdysozoa</taxon>
        <taxon>Arthropoda</taxon>
        <taxon>Crustacea</taxon>
        <taxon>Branchiopoda</taxon>
        <taxon>Diplostraca</taxon>
        <taxon>Cladocera</taxon>
        <taxon>Anomopoda</taxon>
        <taxon>Daphniidae</taxon>
        <taxon>Daphnia</taxon>
    </lineage>
</organism>
<dbReference type="PANTHER" id="PTHR47331">
    <property type="entry name" value="PHD-TYPE DOMAIN-CONTAINING PROTEIN"/>
    <property type="match status" value="1"/>
</dbReference>
<dbReference type="InterPro" id="IPR043128">
    <property type="entry name" value="Rev_trsase/Diguanyl_cyclase"/>
</dbReference>
<dbReference type="InterPro" id="IPR000477">
    <property type="entry name" value="RT_dom"/>
</dbReference>
<dbReference type="Proteomes" id="UP000076858">
    <property type="component" value="Unassembled WGS sequence"/>
</dbReference>
<evidence type="ECO:0000313" key="5">
    <source>
        <dbReference type="Proteomes" id="UP000076858"/>
    </source>
</evidence>
<dbReference type="InterPro" id="IPR005312">
    <property type="entry name" value="DUF1759"/>
</dbReference>
<evidence type="ECO:0000259" key="3">
    <source>
        <dbReference type="Pfam" id="PF00078"/>
    </source>
</evidence>
<dbReference type="OrthoDB" id="10071960at2759"/>
<dbReference type="Gene3D" id="3.10.10.10">
    <property type="entry name" value="HIV Type 1 Reverse Transcriptase, subunit A, domain 1"/>
    <property type="match status" value="1"/>
</dbReference>
<dbReference type="GO" id="GO:0071897">
    <property type="term" value="P:DNA biosynthetic process"/>
    <property type="evidence" value="ECO:0007669"/>
    <property type="project" value="UniProtKB-ARBA"/>
</dbReference>
<feature type="compositionally biased region" description="Basic residues" evidence="2">
    <location>
        <begin position="372"/>
        <end position="383"/>
    </location>
</feature>
<feature type="region of interest" description="Disordered" evidence="2">
    <location>
        <begin position="367"/>
        <end position="389"/>
    </location>
</feature>
<dbReference type="InterPro" id="IPR043502">
    <property type="entry name" value="DNA/RNA_pol_sf"/>
</dbReference>
<feature type="coiled-coil region" evidence="1">
    <location>
        <begin position="74"/>
        <end position="108"/>
    </location>
</feature>
<keyword evidence="1" id="KW-0175">Coiled coil</keyword>
<proteinExistence type="predicted"/>
<dbReference type="EMBL" id="LRGB01000560">
    <property type="protein sequence ID" value="KZS18190.1"/>
    <property type="molecule type" value="Genomic_DNA"/>
</dbReference>
<dbReference type="Pfam" id="PF03564">
    <property type="entry name" value="DUF1759"/>
    <property type="match status" value="1"/>
</dbReference>
<accession>A0A162NQQ2</accession>
<feature type="domain" description="Reverse transcriptase" evidence="3">
    <location>
        <begin position="782"/>
        <end position="896"/>
    </location>
</feature>
<reference evidence="4 5" key="1">
    <citation type="submission" date="2016-03" db="EMBL/GenBank/DDBJ databases">
        <title>EvidentialGene: Evidence-directed Construction of Genes on Genomes.</title>
        <authorList>
            <person name="Gilbert D.G."/>
            <person name="Choi J.-H."/>
            <person name="Mockaitis K."/>
            <person name="Colbourne J."/>
            <person name="Pfrender M."/>
        </authorList>
    </citation>
    <scope>NUCLEOTIDE SEQUENCE [LARGE SCALE GENOMIC DNA]</scope>
    <source>
        <strain evidence="4 5">Xinb3</strain>
        <tissue evidence="4">Complete organism</tissue>
    </source>
</reference>
<evidence type="ECO:0000313" key="4">
    <source>
        <dbReference type="EMBL" id="KZS18190.1"/>
    </source>
</evidence>
<evidence type="ECO:0000256" key="1">
    <source>
        <dbReference type="SAM" id="Coils"/>
    </source>
</evidence>
<dbReference type="Pfam" id="PF00078">
    <property type="entry name" value="RVT_1"/>
    <property type="match status" value="1"/>
</dbReference>